<feature type="transmembrane region" description="Helical" evidence="8">
    <location>
        <begin position="125"/>
        <end position="147"/>
    </location>
</feature>
<dbReference type="InterPro" id="IPR034294">
    <property type="entry name" value="Aquaporin_transptr"/>
</dbReference>
<evidence type="ECO:0000313" key="9">
    <source>
        <dbReference type="EMBL" id="ESO85026.1"/>
    </source>
</evidence>
<dbReference type="InterPro" id="IPR000425">
    <property type="entry name" value="MIP"/>
</dbReference>
<proteinExistence type="inferred from homology"/>
<evidence type="ECO:0000313" key="10">
    <source>
        <dbReference type="Proteomes" id="UP000030746"/>
    </source>
</evidence>
<keyword evidence="3 7" id="KW-0813">Transport</keyword>
<evidence type="ECO:0000256" key="7">
    <source>
        <dbReference type="RuleBase" id="RU000477"/>
    </source>
</evidence>
<dbReference type="STRING" id="225164.V3ZVR0"/>
<dbReference type="EMBL" id="KB203357">
    <property type="protein sequence ID" value="ESO85026.1"/>
    <property type="molecule type" value="Genomic_DNA"/>
</dbReference>
<accession>V3ZVR0</accession>
<dbReference type="OMA" id="VPTAMFY"/>
<evidence type="ECO:0000256" key="1">
    <source>
        <dbReference type="ARBA" id="ARBA00004141"/>
    </source>
</evidence>
<evidence type="ECO:0000256" key="3">
    <source>
        <dbReference type="ARBA" id="ARBA00022448"/>
    </source>
</evidence>
<feature type="transmembrane region" description="Helical" evidence="8">
    <location>
        <begin position="94"/>
        <end position="113"/>
    </location>
</feature>
<evidence type="ECO:0000256" key="5">
    <source>
        <dbReference type="ARBA" id="ARBA00022989"/>
    </source>
</evidence>
<dbReference type="SUPFAM" id="SSF81338">
    <property type="entry name" value="Aquaporin-like"/>
    <property type="match status" value="1"/>
</dbReference>
<evidence type="ECO:0000256" key="6">
    <source>
        <dbReference type="ARBA" id="ARBA00023136"/>
    </source>
</evidence>
<gene>
    <name evidence="9" type="ORF">LOTGIDRAFT_196256</name>
</gene>
<keyword evidence="6 8" id="KW-0472">Membrane</keyword>
<sequence length="327" mass="34914">MSIAVSESEDSDTNLLKETVENGMHKSKIFDETIENGMHKSNIFDETVENGIRKSKIFEETVEHGIQKSKMFEEEDHNTNENNVGCYDRFFRPCVVEFMASLLFVCLGCMSVQNPLGANIPLPSAVAVSLCHGFLAAALITIFGNVSGGHFNPAVTLGCVISRALNPLLGLFYFLSQIVGSIAGAFIARAILPKESYVAIAGGAHILTAVGPGKGIVCEMILTALLVFTVLHSFVNDRPKDSNLLGPIAVGFALTASLLAGIGITGGSVNPIRSFGPAVALSSISTDAWTHHYVYWVGPICGSIIASLFFILLTADAGKRCCLQTKK</sequence>
<feature type="transmembrane region" description="Helical" evidence="8">
    <location>
        <begin position="244"/>
        <end position="264"/>
    </location>
</feature>
<dbReference type="OrthoDB" id="3222at2759"/>
<comment type="subcellular location">
    <subcellularLocation>
        <location evidence="1">Membrane</location>
        <topology evidence="1">Multi-pass membrane protein</topology>
    </subcellularLocation>
</comment>
<dbReference type="PANTHER" id="PTHR19139">
    <property type="entry name" value="AQUAPORIN TRANSPORTER"/>
    <property type="match status" value="1"/>
</dbReference>
<evidence type="ECO:0000256" key="2">
    <source>
        <dbReference type="ARBA" id="ARBA00006175"/>
    </source>
</evidence>
<dbReference type="KEGG" id="lgi:LOTGIDRAFT_196256"/>
<feature type="transmembrane region" description="Helical" evidence="8">
    <location>
        <begin position="212"/>
        <end position="232"/>
    </location>
</feature>
<dbReference type="Proteomes" id="UP000030746">
    <property type="component" value="Unassembled WGS sequence"/>
</dbReference>
<evidence type="ECO:0008006" key="11">
    <source>
        <dbReference type="Google" id="ProtNLM"/>
    </source>
</evidence>
<evidence type="ECO:0000256" key="8">
    <source>
        <dbReference type="SAM" id="Phobius"/>
    </source>
</evidence>
<dbReference type="HOGENOM" id="CLU_020019_3_5_1"/>
<dbReference type="Pfam" id="PF00230">
    <property type="entry name" value="MIP"/>
    <property type="match status" value="1"/>
</dbReference>
<dbReference type="AlphaFoldDB" id="V3ZVR0"/>
<dbReference type="GO" id="GO:0005886">
    <property type="term" value="C:plasma membrane"/>
    <property type="evidence" value="ECO:0007669"/>
    <property type="project" value="TreeGrafter"/>
</dbReference>
<dbReference type="PROSITE" id="PS00221">
    <property type="entry name" value="MIP"/>
    <property type="match status" value="1"/>
</dbReference>
<comment type="similarity">
    <text evidence="2 7">Belongs to the MIP/aquaporin (TC 1.A.8) family.</text>
</comment>
<dbReference type="InterPro" id="IPR023271">
    <property type="entry name" value="Aquaporin-like"/>
</dbReference>
<reference evidence="9 10" key="1">
    <citation type="journal article" date="2013" name="Nature">
        <title>Insights into bilaterian evolution from three spiralian genomes.</title>
        <authorList>
            <person name="Simakov O."/>
            <person name="Marletaz F."/>
            <person name="Cho S.J."/>
            <person name="Edsinger-Gonzales E."/>
            <person name="Havlak P."/>
            <person name="Hellsten U."/>
            <person name="Kuo D.H."/>
            <person name="Larsson T."/>
            <person name="Lv J."/>
            <person name="Arendt D."/>
            <person name="Savage R."/>
            <person name="Osoegawa K."/>
            <person name="de Jong P."/>
            <person name="Grimwood J."/>
            <person name="Chapman J.A."/>
            <person name="Shapiro H."/>
            <person name="Aerts A."/>
            <person name="Otillar R.P."/>
            <person name="Terry A.Y."/>
            <person name="Boore J.L."/>
            <person name="Grigoriev I.V."/>
            <person name="Lindberg D.R."/>
            <person name="Seaver E.C."/>
            <person name="Weisblat D.A."/>
            <person name="Putnam N.H."/>
            <person name="Rokhsar D.S."/>
        </authorList>
    </citation>
    <scope>NUCLEOTIDE SEQUENCE [LARGE SCALE GENOMIC DNA]</scope>
</reference>
<name>V3ZVR0_LOTGI</name>
<keyword evidence="5 8" id="KW-1133">Transmembrane helix</keyword>
<dbReference type="PANTHER" id="PTHR19139:SF284">
    <property type="entry name" value="AQUAPORIN"/>
    <property type="match status" value="1"/>
</dbReference>
<organism evidence="9 10">
    <name type="scientific">Lottia gigantea</name>
    <name type="common">Giant owl limpet</name>
    <dbReference type="NCBI Taxonomy" id="225164"/>
    <lineage>
        <taxon>Eukaryota</taxon>
        <taxon>Metazoa</taxon>
        <taxon>Spiralia</taxon>
        <taxon>Lophotrochozoa</taxon>
        <taxon>Mollusca</taxon>
        <taxon>Gastropoda</taxon>
        <taxon>Patellogastropoda</taxon>
        <taxon>Lottioidea</taxon>
        <taxon>Lottiidae</taxon>
        <taxon>Lottia</taxon>
    </lineage>
</organism>
<dbReference type="PRINTS" id="PR00783">
    <property type="entry name" value="MINTRINSICP"/>
</dbReference>
<dbReference type="GeneID" id="20245181"/>
<dbReference type="CTD" id="20245181"/>
<keyword evidence="10" id="KW-1185">Reference proteome</keyword>
<dbReference type="GO" id="GO:0015250">
    <property type="term" value="F:water channel activity"/>
    <property type="evidence" value="ECO:0007669"/>
    <property type="project" value="TreeGrafter"/>
</dbReference>
<feature type="transmembrane region" description="Helical" evidence="8">
    <location>
        <begin position="293"/>
        <end position="313"/>
    </location>
</feature>
<dbReference type="InterPro" id="IPR022357">
    <property type="entry name" value="MIP_CS"/>
</dbReference>
<keyword evidence="4 7" id="KW-0812">Transmembrane</keyword>
<feature type="transmembrane region" description="Helical" evidence="8">
    <location>
        <begin position="168"/>
        <end position="192"/>
    </location>
</feature>
<evidence type="ECO:0000256" key="4">
    <source>
        <dbReference type="ARBA" id="ARBA00022692"/>
    </source>
</evidence>
<dbReference type="Gene3D" id="1.20.1080.10">
    <property type="entry name" value="Glycerol uptake facilitator protein"/>
    <property type="match status" value="1"/>
</dbReference>
<dbReference type="RefSeq" id="XP_009064406.1">
    <property type="nucleotide sequence ID" value="XM_009066158.1"/>
</dbReference>
<dbReference type="CDD" id="cd00333">
    <property type="entry name" value="MIP"/>
    <property type="match status" value="1"/>
</dbReference>
<protein>
    <recommendedName>
        <fullName evidence="11">Aquaporin</fullName>
    </recommendedName>
</protein>